<name>A0A8D8KY68_CULPI</name>
<dbReference type="EMBL" id="HBUE01342120">
    <property type="protein sequence ID" value="CAG6599025.1"/>
    <property type="molecule type" value="Transcribed_RNA"/>
</dbReference>
<reference evidence="1" key="1">
    <citation type="submission" date="2021-05" db="EMBL/GenBank/DDBJ databases">
        <authorList>
            <person name="Alioto T."/>
            <person name="Alioto T."/>
            <person name="Gomez Garrido J."/>
        </authorList>
    </citation>
    <scope>NUCLEOTIDE SEQUENCE</scope>
</reference>
<dbReference type="AlphaFoldDB" id="A0A8D8KY68"/>
<proteinExistence type="predicted"/>
<organism evidence="1">
    <name type="scientific">Culex pipiens</name>
    <name type="common">House mosquito</name>
    <dbReference type="NCBI Taxonomy" id="7175"/>
    <lineage>
        <taxon>Eukaryota</taxon>
        <taxon>Metazoa</taxon>
        <taxon>Ecdysozoa</taxon>
        <taxon>Arthropoda</taxon>
        <taxon>Hexapoda</taxon>
        <taxon>Insecta</taxon>
        <taxon>Pterygota</taxon>
        <taxon>Neoptera</taxon>
        <taxon>Endopterygota</taxon>
        <taxon>Diptera</taxon>
        <taxon>Nematocera</taxon>
        <taxon>Culicoidea</taxon>
        <taxon>Culicidae</taxon>
        <taxon>Culicinae</taxon>
        <taxon>Culicini</taxon>
        <taxon>Culex</taxon>
        <taxon>Culex</taxon>
    </lineage>
</organism>
<dbReference type="EMBL" id="HBUE01235209">
    <property type="protein sequence ID" value="CAG6546842.1"/>
    <property type="molecule type" value="Transcribed_RNA"/>
</dbReference>
<evidence type="ECO:0000313" key="1">
    <source>
        <dbReference type="EMBL" id="CAG6599025.1"/>
    </source>
</evidence>
<sequence>MSCNPLSVTPAFFDTVSRKRTSFKSGGSSGLAGFSVSMSFRREVRCVFFLTFRTPSLPGGSLPAFSPPPTSLTPLGARRTLCTFTSSGDGGGWKAEGSSPLGFFSGEDSSGWGSCSVVGTRGECSSWW</sequence>
<protein>
    <submittedName>
        <fullName evidence="1">(northern house mosquito) hypothetical protein</fullName>
    </submittedName>
</protein>
<accession>A0A8D8KY68</accession>